<dbReference type="GO" id="GO:0016746">
    <property type="term" value="F:acyltransferase activity"/>
    <property type="evidence" value="ECO:0007669"/>
    <property type="project" value="UniProtKB-KW"/>
</dbReference>
<dbReference type="InterPro" id="IPR020616">
    <property type="entry name" value="Thiolase_N"/>
</dbReference>
<dbReference type="PROSITE" id="PS00737">
    <property type="entry name" value="THIOLASE_2"/>
    <property type="match status" value="1"/>
</dbReference>
<evidence type="ECO:0000256" key="3">
    <source>
        <dbReference type="ARBA" id="ARBA00023315"/>
    </source>
</evidence>
<dbReference type="InterPro" id="IPR020613">
    <property type="entry name" value="Thiolase_CS"/>
</dbReference>
<dbReference type="InterPro" id="IPR016039">
    <property type="entry name" value="Thiolase-like"/>
</dbReference>
<evidence type="ECO:0000256" key="1">
    <source>
        <dbReference type="ARBA" id="ARBA00010982"/>
    </source>
</evidence>
<dbReference type="RefSeq" id="WP_311653084.1">
    <property type="nucleotide sequence ID" value="NZ_JAVRIB010000008.1"/>
</dbReference>
<keyword evidence="8" id="KW-1185">Reference proteome</keyword>
<dbReference type="Proteomes" id="UP001251857">
    <property type="component" value="Unassembled WGS sequence"/>
</dbReference>
<sequence>MTRRAVIIDLVRTPFGRARPDGALAPMHPVDLYAHVLDALVQRNDFDPALIEDVITGCVLQVGEQAANIGRQAVLAAGLPESVPAVSLDRKCGSAQQAVDFAAQGVIAGAHDLVIAGGVEMMSRVPMKANRLDRDNLGPRFAARYPDGLVGQGISAELIAAHWNLSRDDMDAYALRSHQRAAAAEDSGSTARDIASIDVEGNTVDRDEGLRRNSTLEKLGGLPPAFESERMQARFPGINWSVTAGNSSQVTDGAGAVLIAEESTASRLGLTPRAAVTHFAVVGDNPLMMLTGPIPATRKLLARAGLALGAVDAFEVNEAFASVVLAWQKELGADPERVNVHGGAIALGHPVGASGTRLLGNLLRILEETNGRYGLQTMCESGGMANATLIERL</sequence>
<dbReference type="Gene3D" id="3.40.47.10">
    <property type="match status" value="2"/>
</dbReference>
<accession>A0ABU3C0W1</accession>
<dbReference type="InterPro" id="IPR002155">
    <property type="entry name" value="Thiolase"/>
</dbReference>
<keyword evidence="2 4" id="KW-0808">Transferase</keyword>
<gene>
    <name evidence="7" type="ORF">RM532_09485</name>
</gene>
<dbReference type="SUPFAM" id="SSF53901">
    <property type="entry name" value="Thiolase-like"/>
    <property type="match status" value="2"/>
</dbReference>
<dbReference type="Pfam" id="PF02803">
    <property type="entry name" value="Thiolase_C"/>
    <property type="match status" value="1"/>
</dbReference>
<dbReference type="InterPro" id="IPR020617">
    <property type="entry name" value="Thiolase_C"/>
</dbReference>
<comment type="similarity">
    <text evidence="1 4">Belongs to the thiolase-like superfamily. Thiolase family.</text>
</comment>
<dbReference type="PANTHER" id="PTHR43365:SF1">
    <property type="entry name" value="ACETYL-COA C-ACYLTRANSFERASE"/>
    <property type="match status" value="1"/>
</dbReference>
<evidence type="ECO:0000259" key="5">
    <source>
        <dbReference type="Pfam" id="PF00108"/>
    </source>
</evidence>
<comment type="caution">
    <text evidence="7">The sequence shown here is derived from an EMBL/GenBank/DDBJ whole genome shotgun (WGS) entry which is preliminary data.</text>
</comment>
<dbReference type="NCBIfam" id="TIGR01930">
    <property type="entry name" value="AcCoA-C-Actrans"/>
    <property type="match status" value="1"/>
</dbReference>
<dbReference type="EC" id="2.3.1.-" evidence="7"/>
<proteinExistence type="inferred from homology"/>
<organism evidence="7 8">
    <name type="scientific">Spectribacter hydrogenoxidans</name>
    <dbReference type="NCBI Taxonomy" id="3075608"/>
    <lineage>
        <taxon>Bacteria</taxon>
        <taxon>Pseudomonadati</taxon>
        <taxon>Pseudomonadota</taxon>
        <taxon>Gammaproteobacteria</taxon>
        <taxon>Salinisphaerales</taxon>
        <taxon>Salinisphaeraceae</taxon>
        <taxon>Spectribacter</taxon>
    </lineage>
</organism>
<dbReference type="PANTHER" id="PTHR43365">
    <property type="entry name" value="BLR7806 PROTEIN"/>
    <property type="match status" value="1"/>
</dbReference>
<feature type="domain" description="Thiolase C-terminal" evidence="6">
    <location>
        <begin position="271"/>
        <end position="392"/>
    </location>
</feature>
<evidence type="ECO:0000256" key="4">
    <source>
        <dbReference type="RuleBase" id="RU003557"/>
    </source>
</evidence>
<protein>
    <submittedName>
        <fullName evidence="7">Thiolase family protein</fullName>
        <ecNumber evidence="7">2.3.1.-</ecNumber>
    </submittedName>
</protein>
<feature type="domain" description="Thiolase N-terminal" evidence="5">
    <location>
        <begin position="6"/>
        <end position="263"/>
    </location>
</feature>
<dbReference type="Pfam" id="PF00108">
    <property type="entry name" value="Thiolase_N"/>
    <property type="match status" value="1"/>
</dbReference>
<keyword evidence="3 4" id="KW-0012">Acyltransferase</keyword>
<dbReference type="CDD" id="cd00751">
    <property type="entry name" value="thiolase"/>
    <property type="match status" value="1"/>
</dbReference>
<name>A0ABU3C0W1_9GAMM</name>
<evidence type="ECO:0000256" key="2">
    <source>
        <dbReference type="ARBA" id="ARBA00022679"/>
    </source>
</evidence>
<reference evidence="7 8" key="1">
    <citation type="submission" date="2023-09" db="EMBL/GenBank/DDBJ databases">
        <authorList>
            <person name="Rey-Velasco X."/>
        </authorList>
    </citation>
    <scope>NUCLEOTIDE SEQUENCE [LARGE SCALE GENOMIC DNA]</scope>
    <source>
        <strain evidence="7 8">W335</strain>
    </source>
</reference>
<evidence type="ECO:0000313" key="8">
    <source>
        <dbReference type="Proteomes" id="UP001251857"/>
    </source>
</evidence>
<dbReference type="PIRSF" id="PIRSF000429">
    <property type="entry name" value="Ac-CoA_Ac_transf"/>
    <property type="match status" value="1"/>
</dbReference>
<evidence type="ECO:0000313" key="7">
    <source>
        <dbReference type="EMBL" id="MDT0635186.1"/>
    </source>
</evidence>
<dbReference type="EMBL" id="JAVRIB010000008">
    <property type="protein sequence ID" value="MDT0635186.1"/>
    <property type="molecule type" value="Genomic_DNA"/>
</dbReference>
<evidence type="ECO:0000259" key="6">
    <source>
        <dbReference type="Pfam" id="PF02803"/>
    </source>
</evidence>